<reference evidence="1 2" key="1">
    <citation type="submission" date="2019-07" db="EMBL/GenBank/DDBJ databases">
        <title>New species of Amycolatopsis and Streptomyces.</title>
        <authorList>
            <person name="Duangmal K."/>
            <person name="Teo W.F.A."/>
            <person name="Lipun K."/>
        </authorList>
    </citation>
    <scope>NUCLEOTIDE SEQUENCE [LARGE SCALE GENOMIC DNA]</scope>
    <source>
        <strain evidence="1 2">NBRC 106415</strain>
    </source>
</reference>
<dbReference type="Pfam" id="PF12006">
    <property type="entry name" value="DUF3500"/>
    <property type="match status" value="1"/>
</dbReference>
<dbReference type="PANTHER" id="PTHR37489">
    <property type="entry name" value="DUF3500 DOMAIN-CONTAINING PROTEIN"/>
    <property type="match status" value="1"/>
</dbReference>
<keyword evidence="2" id="KW-1185">Reference proteome</keyword>
<protein>
    <submittedName>
        <fullName evidence="1">DUF3500 domain-containing protein</fullName>
    </submittedName>
</protein>
<dbReference type="Proteomes" id="UP000400924">
    <property type="component" value="Unassembled WGS sequence"/>
</dbReference>
<name>A0A5N8X8D3_9ACTN</name>
<proteinExistence type="predicted"/>
<gene>
    <name evidence="1" type="ORF">FNH08_00225</name>
</gene>
<accession>A0A5N8X8D3</accession>
<evidence type="ECO:0000313" key="2">
    <source>
        <dbReference type="Proteomes" id="UP000400924"/>
    </source>
</evidence>
<organism evidence="1 2">
    <name type="scientific">Streptomyces spongiae</name>
    <dbReference type="NCBI Taxonomy" id="565072"/>
    <lineage>
        <taxon>Bacteria</taxon>
        <taxon>Bacillati</taxon>
        <taxon>Actinomycetota</taxon>
        <taxon>Actinomycetes</taxon>
        <taxon>Kitasatosporales</taxon>
        <taxon>Streptomycetaceae</taxon>
        <taxon>Streptomyces</taxon>
    </lineage>
</organism>
<sequence length="376" mass="42715">MTIDTTGTTEVYEAPDTIRRMLVTTWALLYSMDGAQRRECEFPMDDPGRVDWDFIPKPDRQGVPLARLNSHQRTLVHSLLAASLSEQGYSQVLQIMAMENILREREQQMLGAPTGDFRNSDQYFLAFFGRPGFEDTWGWRFLGHHISLSYTIIGQRWLTVTPCNLGAQPASAGLLAPLAHEEDQAFALLRSLTPVQRDQAVIHTVAPADYATRQVPFIGKVEYPDYEDLGIPWYRITDEDREALRFSKDDPKGVCGKDLTTDQGDALVELVGTYLCRMPGELASKQLARVEREGLDNLYFCWAGGQEPGTPHYFRIQGSTVLIEFDNAIDNGNHIHSMWRDYRNDLGHDLLADHYERERATGHHLTTRLRSSVPDK</sequence>
<dbReference type="InterPro" id="IPR021889">
    <property type="entry name" value="DUF3500"/>
</dbReference>
<dbReference type="PANTHER" id="PTHR37489:SF1">
    <property type="entry name" value="DUF3500 DOMAIN-CONTAINING PROTEIN"/>
    <property type="match status" value="1"/>
</dbReference>
<evidence type="ECO:0000313" key="1">
    <source>
        <dbReference type="EMBL" id="MPY55669.1"/>
    </source>
</evidence>
<comment type="caution">
    <text evidence="1">The sequence shown here is derived from an EMBL/GenBank/DDBJ whole genome shotgun (WGS) entry which is preliminary data.</text>
</comment>
<dbReference type="EMBL" id="VJZC01000001">
    <property type="protein sequence ID" value="MPY55669.1"/>
    <property type="molecule type" value="Genomic_DNA"/>
</dbReference>
<dbReference type="OrthoDB" id="581140at2"/>
<dbReference type="AlphaFoldDB" id="A0A5N8X8D3"/>